<keyword evidence="3" id="KW-0597">Phosphoprotein</keyword>
<dbReference type="AlphaFoldDB" id="A0AAE3L2X7"/>
<dbReference type="InterPro" id="IPR011712">
    <property type="entry name" value="Sig_transdc_His_kin_sub3_dim/P"/>
</dbReference>
<evidence type="ECO:0000256" key="1">
    <source>
        <dbReference type="ARBA" id="ARBA00000085"/>
    </source>
</evidence>
<evidence type="ECO:0000313" key="11">
    <source>
        <dbReference type="EMBL" id="MCR1899474.1"/>
    </source>
</evidence>
<evidence type="ECO:0000256" key="7">
    <source>
        <dbReference type="ARBA" id="ARBA00022840"/>
    </source>
</evidence>
<evidence type="ECO:0000313" key="12">
    <source>
        <dbReference type="Proteomes" id="UP001205748"/>
    </source>
</evidence>
<accession>A0AAE3L2X7</accession>
<evidence type="ECO:0000256" key="2">
    <source>
        <dbReference type="ARBA" id="ARBA00012438"/>
    </source>
</evidence>
<evidence type="ECO:0000256" key="3">
    <source>
        <dbReference type="ARBA" id="ARBA00022553"/>
    </source>
</evidence>
<dbReference type="PANTHER" id="PTHR24421:SF10">
    <property type="entry name" value="NITRATE_NITRITE SENSOR PROTEIN NARQ"/>
    <property type="match status" value="1"/>
</dbReference>
<dbReference type="GO" id="GO:0005524">
    <property type="term" value="F:ATP binding"/>
    <property type="evidence" value="ECO:0007669"/>
    <property type="project" value="UniProtKB-KW"/>
</dbReference>
<evidence type="ECO:0000256" key="6">
    <source>
        <dbReference type="ARBA" id="ARBA00022777"/>
    </source>
</evidence>
<keyword evidence="7" id="KW-0067">ATP-binding</keyword>
<dbReference type="Gene3D" id="1.20.5.1930">
    <property type="match status" value="1"/>
</dbReference>
<dbReference type="EMBL" id="JANKAS010000010">
    <property type="protein sequence ID" value="MCR1899474.1"/>
    <property type="molecule type" value="Genomic_DNA"/>
</dbReference>
<dbReference type="Gene3D" id="3.30.565.10">
    <property type="entry name" value="Histidine kinase-like ATPase, C-terminal domain"/>
    <property type="match status" value="1"/>
</dbReference>
<keyword evidence="4" id="KW-0808">Transferase</keyword>
<evidence type="ECO:0000256" key="9">
    <source>
        <dbReference type="SAM" id="Phobius"/>
    </source>
</evidence>
<protein>
    <recommendedName>
        <fullName evidence="2">histidine kinase</fullName>
        <ecNumber evidence="2">2.7.13.3</ecNumber>
    </recommendedName>
</protein>
<reference evidence="11" key="1">
    <citation type="submission" date="2022-07" db="EMBL/GenBank/DDBJ databases">
        <title>Enhanced cultured diversity of the mouse gut microbiota enables custom-made synthetic communities.</title>
        <authorList>
            <person name="Afrizal A."/>
        </authorList>
    </citation>
    <scope>NUCLEOTIDE SEQUENCE</scope>
    <source>
        <strain evidence="11">DSM 28593</strain>
    </source>
</reference>
<name>A0AAE3L2X7_9FIRM</name>
<organism evidence="11 12">
    <name type="scientific">Irregularibacter muris</name>
    <dbReference type="NCBI Taxonomy" id="1796619"/>
    <lineage>
        <taxon>Bacteria</taxon>
        <taxon>Bacillati</taxon>
        <taxon>Bacillota</taxon>
        <taxon>Clostridia</taxon>
        <taxon>Eubacteriales</taxon>
        <taxon>Eubacteriaceae</taxon>
        <taxon>Irregularibacter</taxon>
    </lineage>
</organism>
<keyword evidence="9" id="KW-0812">Transmembrane</keyword>
<keyword evidence="12" id="KW-1185">Reference proteome</keyword>
<keyword evidence="9" id="KW-0472">Membrane</keyword>
<gene>
    <name evidence="11" type="ORF">NSA47_10805</name>
</gene>
<dbReference type="RefSeq" id="WP_257531885.1">
    <property type="nucleotide sequence ID" value="NZ_JANKAS010000010.1"/>
</dbReference>
<evidence type="ECO:0000256" key="8">
    <source>
        <dbReference type="ARBA" id="ARBA00023012"/>
    </source>
</evidence>
<dbReference type="SUPFAM" id="SSF55874">
    <property type="entry name" value="ATPase domain of HSP90 chaperone/DNA topoisomerase II/histidine kinase"/>
    <property type="match status" value="1"/>
</dbReference>
<feature type="transmembrane region" description="Helical" evidence="9">
    <location>
        <begin position="99"/>
        <end position="119"/>
    </location>
</feature>
<keyword evidence="6 11" id="KW-0418">Kinase</keyword>
<dbReference type="Proteomes" id="UP001205748">
    <property type="component" value="Unassembled WGS sequence"/>
</dbReference>
<comment type="caution">
    <text evidence="11">The sequence shown here is derived from an EMBL/GenBank/DDBJ whole genome shotgun (WGS) entry which is preliminary data.</text>
</comment>
<evidence type="ECO:0000256" key="5">
    <source>
        <dbReference type="ARBA" id="ARBA00022741"/>
    </source>
</evidence>
<dbReference type="Pfam" id="PF07730">
    <property type="entry name" value="HisKA_3"/>
    <property type="match status" value="1"/>
</dbReference>
<proteinExistence type="predicted"/>
<dbReference type="PANTHER" id="PTHR24421">
    <property type="entry name" value="NITRATE/NITRITE SENSOR PROTEIN NARX-RELATED"/>
    <property type="match status" value="1"/>
</dbReference>
<keyword evidence="9" id="KW-1133">Transmembrane helix</keyword>
<feature type="transmembrane region" description="Helical" evidence="9">
    <location>
        <begin position="56"/>
        <end position="79"/>
    </location>
</feature>
<sequence length="370" mass="42956">MLEIIDKLLLFVFCTLLYVDKLGIENAPVAMIIVITLSGLCTYFEKGKINRFSVLFFVFLSIFFPHLNLFLPLILYDVFCTEEWKYSGLSLIPILMHRPFYDLITIFYIIFLMGLSFFAKMKTYKVNTLQQEYYTYRDNAKELEILLEKKSHKLLENQDYQVHMATLKERNRIAKEIHDNIGHLLSRSLLHIAALLIRSKEEETKKELTLLQSSLSQGMDSIRISIHNMYDESIDLYAAIENLVKDFRFCTLHFDYNIHTPPPLPLKYFFISTIREGLANMMKHSNGTQASIILTEHPIMYQLIIYDNGQLSETESRKVKEINQDSSTCEGLGLRSIIERVQGLNGIIQISGEKGFKIFITIPIHKVQEG</sequence>
<evidence type="ECO:0000256" key="4">
    <source>
        <dbReference type="ARBA" id="ARBA00022679"/>
    </source>
</evidence>
<feature type="domain" description="Signal transduction histidine kinase subgroup 3 dimerisation and phosphoacceptor" evidence="10">
    <location>
        <begin position="169"/>
        <end position="230"/>
    </location>
</feature>
<dbReference type="InterPro" id="IPR050482">
    <property type="entry name" value="Sensor_HK_TwoCompSys"/>
</dbReference>
<evidence type="ECO:0000259" key="10">
    <source>
        <dbReference type="Pfam" id="PF07730"/>
    </source>
</evidence>
<dbReference type="EC" id="2.7.13.3" evidence="2"/>
<dbReference type="GO" id="GO:0016020">
    <property type="term" value="C:membrane"/>
    <property type="evidence" value="ECO:0007669"/>
    <property type="project" value="InterPro"/>
</dbReference>
<dbReference type="InterPro" id="IPR036890">
    <property type="entry name" value="HATPase_C_sf"/>
</dbReference>
<dbReference type="GO" id="GO:0046983">
    <property type="term" value="F:protein dimerization activity"/>
    <property type="evidence" value="ECO:0007669"/>
    <property type="project" value="InterPro"/>
</dbReference>
<feature type="transmembrane region" description="Helical" evidence="9">
    <location>
        <begin position="27"/>
        <end position="44"/>
    </location>
</feature>
<keyword evidence="5" id="KW-0547">Nucleotide-binding</keyword>
<comment type="catalytic activity">
    <reaction evidence="1">
        <text>ATP + protein L-histidine = ADP + protein N-phospho-L-histidine.</text>
        <dbReference type="EC" id="2.7.13.3"/>
    </reaction>
</comment>
<dbReference type="GO" id="GO:0000155">
    <property type="term" value="F:phosphorelay sensor kinase activity"/>
    <property type="evidence" value="ECO:0007669"/>
    <property type="project" value="InterPro"/>
</dbReference>
<keyword evidence="8" id="KW-0902">Two-component regulatory system</keyword>